<accession>V6HFT5</accession>
<gene>
    <name evidence="1" type="ORF">LEP1GSC047_2099</name>
</gene>
<name>V6HFT5_9LEPT</name>
<protein>
    <submittedName>
        <fullName evidence="1">Uncharacterized protein</fullName>
    </submittedName>
</protein>
<dbReference type="EMBL" id="AHMM02000006">
    <property type="protein sequence ID" value="EQA38733.1"/>
    <property type="molecule type" value="Genomic_DNA"/>
</dbReference>
<reference evidence="1 2" key="1">
    <citation type="submission" date="2013-05" db="EMBL/GenBank/DDBJ databases">
        <authorList>
            <person name="Harkins D.M."/>
            <person name="Durkin A.S."/>
            <person name="Brinkac L.M."/>
            <person name="Haft D.H."/>
            <person name="Selengut J.D."/>
            <person name="Sanka R."/>
            <person name="DePew J."/>
            <person name="Purushe J."/>
            <person name="Hartskeerl R.A."/>
            <person name="Ahmed A."/>
            <person name="van der Linden H."/>
            <person name="Goris M.G.A."/>
            <person name="Vinetz J.M."/>
            <person name="Sutton G.G."/>
            <person name="Nierman W.C."/>
            <person name="Fouts D.E."/>
        </authorList>
    </citation>
    <scope>NUCLEOTIDE SEQUENCE [LARGE SCALE GENOMIC DNA]</scope>
    <source>
        <strain evidence="1 2">10</strain>
    </source>
</reference>
<sequence>MPEATERDFDAVEIHNKLMKLLPAYPFPRARKAAILYKPRKRTEGDREIRTARALGYKDAALTLNFKKSLILKTNFVKVE</sequence>
<organism evidence="1 2">
    <name type="scientific">Leptospira inadai serovar Lyme str. 10</name>
    <dbReference type="NCBI Taxonomy" id="1049790"/>
    <lineage>
        <taxon>Bacteria</taxon>
        <taxon>Pseudomonadati</taxon>
        <taxon>Spirochaetota</taxon>
        <taxon>Spirochaetia</taxon>
        <taxon>Leptospirales</taxon>
        <taxon>Leptospiraceae</taxon>
        <taxon>Leptospira</taxon>
    </lineage>
</organism>
<dbReference type="Proteomes" id="UP000018719">
    <property type="component" value="Unassembled WGS sequence"/>
</dbReference>
<dbReference type="STRING" id="1049790.LEP1GSC047_2099"/>
<proteinExistence type="predicted"/>
<evidence type="ECO:0000313" key="1">
    <source>
        <dbReference type="EMBL" id="EQA38733.1"/>
    </source>
</evidence>
<comment type="caution">
    <text evidence="1">The sequence shown here is derived from an EMBL/GenBank/DDBJ whole genome shotgun (WGS) entry which is preliminary data.</text>
</comment>
<dbReference type="AlphaFoldDB" id="V6HFT5"/>
<evidence type="ECO:0000313" key="2">
    <source>
        <dbReference type="Proteomes" id="UP000018719"/>
    </source>
</evidence>